<evidence type="ECO:0000313" key="2">
    <source>
        <dbReference type="Proteomes" id="UP001524502"/>
    </source>
</evidence>
<name>A0ABT1RMU7_9FIRM</name>
<sequence>MGGREAADDCIGMIAGGILDVDKYISKTIGFSELQSYFEQKDTGKEADLKVLLDPQLT</sequence>
<accession>A0ABT1RMU7</accession>
<evidence type="ECO:0000313" key="1">
    <source>
        <dbReference type="EMBL" id="MCQ4636251.1"/>
    </source>
</evidence>
<protein>
    <submittedName>
        <fullName evidence="1">Uncharacterized protein</fullName>
    </submittedName>
</protein>
<dbReference type="Proteomes" id="UP001524502">
    <property type="component" value="Unassembled WGS sequence"/>
</dbReference>
<keyword evidence="2" id="KW-1185">Reference proteome</keyword>
<organism evidence="1 2">
    <name type="scientific">Anaerovorax odorimutans</name>
    <dbReference type="NCBI Taxonomy" id="109327"/>
    <lineage>
        <taxon>Bacteria</taxon>
        <taxon>Bacillati</taxon>
        <taxon>Bacillota</taxon>
        <taxon>Clostridia</taxon>
        <taxon>Peptostreptococcales</taxon>
        <taxon>Anaerovoracaceae</taxon>
        <taxon>Anaerovorax</taxon>
    </lineage>
</organism>
<dbReference type="EMBL" id="JANFXK010000005">
    <property type="protein sequence ID" value="MCQ4636251.1"/>
    <property type="molecule type" value="Genomic_DNA"/>
</dbReference>
<dbReference type="RefSeq" id="WP_256131435.1">
    <property type="nucleotide sequence ID" value="NZ_JANFXK010000005.1"/>
</dbReference>
<proteinExistence type="predicted"/>
<comment type="caution">
    <text evidence="1">The sequence shown here is derived from an EMBL/GenBank/DDBJ whole genome shotgun (WGS) entry which is preliminary data.</text>
</comment>
<gene>
    <name evidence="1" type="ORF">NE619_05880</name>
</gene>
<reference evidence="1 2" key="1">
    <citation type="submission" date="2022-06" db="EMBL/GenBank/DDBJ databases">
        <title>Isolation of gut microbiota from human fecal samples.</title>
        <authorList>
            <person name="Pamer E.G."/>
            <person name="Barat B."/>
            <person name="Waligurski E."/>
            <person name="Medina S."/>
            <person name="Paddock L."/>
            <person name="Mostad J."/>
        </authorList>
    </citation>
    <scope>NUCLEOTIDE SEQUENCE [LARGE SCALE GENOMIC DNA]</scope>
    <source>
        <strain evidence="1 2">SL.3.17</strain>
    </source>
</reference>